<organism evidence="5 6">
    <name type="scientific">Marilutibacter penaei</name>
    <dbReference type="NCBI Taxonomy" id="2759900"/>
    <lineage>
        <taxon>Bacteria</taxon>
        <taxon>Pseudomonadati</taxon>
        <taxon>Pseudomonadota</taxon>
        <taxon>Gammaproteobacteria</taxon>
        <taxon>Lysobacterales</taxon>
        <taxon>Lysobacteraceae</taxon>
        <taxon>Marilutibacter</taxon>
    </lineage>
</organism>
<proteinExistence type="predicted"/>
<dbReference type="Pfam" id="PF01551">
    <property type="entry name" value="Peptidase_M23"/>
    <property type="match status" value="1"/>
</dbReference>
<dbReference type="InterPro" id="IPR016047">
    <property type="entry name" value="M23ase_b-sheet_dom"/>
</dbReference>
<evidence type="ECO:0000256" key="3">
    <source>
        <dbReference type="SAM" id="SignalP"/>
    </source>
</evidence>
<dbReference type="PANTHER" id="PTHR21666">
    <property type="entry name" value="PEPTIDASE-RELATED"/>
    <property type="match status" value="1"/>
</dbReference>
<keyword evidence="6" id="KW-1185">Reference proteome</keyword>
<dbReference type="PANTHER" id="PTHR21666:SF270">
    <property type="entry name" value="MUREIN HYDROLASE ACTIVATOR ENVC"/>
    <property type="match status" value="1"/>
</dbReference>
<dbReference type="GO" id="GO:0004222">
    <property type="term" value="F:metalloendopeptidase activity"/>
    <property type="evidence" value="ECO:0007669"/>
    <property type="project" value="TreeGrafter"/>
</dbReference>
<dbReference type="RefSeq" id="WP_182667993.1">
    <property type="nucleotide sequence ID" value="NZ_JACHTE010000001.1"/>
</dbReference>
<dbReference type="EMBL" id="JACHTE010000001">
    <property type="protein sequence ID" value="MBB1087217.1"/>
    <property type="molecule type" value="Genomic_DNA"/>
</dbReference>
<feature type="chain" id="PRO_5031204419" evidence="3">
    <location>
        <begin position="27"/>
        <end position="416"/>
    </location>
</feature>
<feature type="domain" description="M23ase beta-sheet core" evidence="4">
    <location>
        <begin position="317"/>
        <end position="410"/>
    </location>
</feature>
<dbReference type="AlphaFoldDB" id="A0A7W3U1J2"/>
<feature type="signal peptide" evidence="3">
    <location>
        <begin position="1"/>
        <end position="26"/>
    </location>
</feature>
<dbReference type="Gene3D" id="2.70.70.10">
    <property type="entry name" value="Glucose Permease (Domain IIA)"/>
    <property type="match status" value="1"/>
</dbReference>
<comment type="caution">
    <text evidence="5">The sequence shown here is derived from an EMBL/GenBank/DDBJ whole genome shotgun (WGS) entry which is preliminary data.</text>
</comment>
<accession>A0A7W3U1J2</accession>
<dbReference type="Proteomes" id="UP000552587">
    <property type="component" value="Unassembled WGS sequence"/>
</dbReference>
<dbReference type="SUPFAM" id="SSF51261">
    <property type="entry name" value="Duplicated hybrid motif"/>
    <property type="match status" value="1"/>
</dbReference>
<dbReference type="CDD" id="cd12797">
    <property type="entry name" value="M23_peptidase"/>
    <property type="match status" value="1"/>
</dbReference>
<dbReference type="Gene3D" id="6.10.250.3150">
    <property type="match status" value="1"/>
</dbReference>
<evidence type="ECO:0000256" key="2">
    <source>
        <dbReference type="SAM" id="MobiDB-lite"/>
    </source>
</evidence>
<feature type="region of interest" description="Disordered" evidence="2">
    <location>
        <begin position="250"/>
        <end position="287"/>
    </location>
</feature>
<dbReference type="FunFam" id="2.70.70.10:FF:000003">
    <property type="entry name" value="Murein hydrolase activator EnvC"/>
    <property type="match status" value="1"/>
</dbReference>
<feature type="coiled-coil region" evidence="1">
    <location>
        <begin position="29"/>
        <end position="112"/>
    </location>
</feature>
<evidence type="ECO:0000259" key="4">
    <source>
        <dbReference type="Pfam" id="PF01551"/>
    </source>
</evidence>
<name>A0A7W3U1J2_9GAMM</name>
<evidence type="ECO:0000256" key="1">
    <source>
        <dbReference type="SAM" id="Coils"/>
    </source>
</evidence>
<dbReference type="InterPro" id="IPR050570">
    <property type="entry name" value="Cell_wall_metabolism_enzyme"/>
</dbReference>
<evidence type="ECO:0000313" key="6">
    <source>
        <dbReference type="Proteomes" id="UP000552587"/>
    </source>
</evidence>
<keyword evidence="1" id="KW-0175">Coiled coil</keyword>
<evidence type="ECO:0000313" key="5">
    <source>
        <dbReference type="EMBL" id="MBB1087217.1"/>
    </source>
</evidence>
<dbReference type="InterPro" id="IPR011055">
    <property type="entry name" value="Dup_hybrid_motif"/>
</dbReference>
<gene>
    <name evidence="5" type="ORF">H4F99_01805</name>
</gene>
<reference evidence="5 6" key="1">
    <citation type="submission" date="2020-07" db="EMBL/GenBank/DDBJ databases">
        <authorList>
            <person name="Xu S."/>
            <person name="Li A."/>
        </authorList>
    </citation>
    <scope>NUCLEOTIDE SEQUENCE [LARGE SCALE GENOMIC DNA]</scope>
    <source>
        <strain evidence="5 6">SG-8</strain>
    </source>
</reference>
<protein>
    <submittedName>
        <fullName evidence="5">Peptidoglycan DD-metalloendopeptidase family protein</fullName>
    </submittedName>
</protein>
<feature type="compositionally biased region" description="Low complexity" evidence="2">
    <location>
        <begin position="259"/>
        <end position="287"/>
    </location>
</feature>
<keyword evidence="3" id="KW-0732">Signal</keyword>
<sequence length="416" mass="44869">MPPARLPAIARWAALALCLCATHAAAQQQRATERQLEAVQRELREVAAERREIEGERSDAHRALRDADEKVAQSSRALHDIELQLADEEASLASLQQRRDTMQLALAGQREELARLLRAAYAQGGDAPLKVLLAQDSVAQAQRLLTYHRYLQQDRADRIRALSAELEDLDAVERDIAARQLTLEASKRELDARVASLEQDRDARKALVADLDARFDDRRTRERTLGRDARGLEQLLARLREAARRAEAERRRAAEAEAARQAAAAASATPGATPAPRSAPPLASAALGGPQVGGTGWPLTGSLMAGYQARMPDGRSSDGLLLGAAAGTPVKAVAAGSVVYAGWMTGYGMLLIVDHGGGYMSLYAHNDALLKDVGDSVQRGDAVATVGTSGGHGRPALYFELRRDGKPVDPGVWLRR</sequence>